<organism evidence="9 10">
    <name type="scientific">Piliocolobus tephrosceles</name>
    <name type="common">Ugandan red Colobus</name>
    <dbReference type="NCBI Taxonomy" id="591936"/>
    <lineage>
        <taxon>Eukaryota</taxon>
        <taxon>Metazoa</taxon>
        <taxon>Chordata</taxon>
        <taxon>Craniata</taxon>
        <taxon>Vertebrata</taxon>
        <taxon>Euteleostomi</taxon>
        <taxon>Mammalia</taxon>
        <taxon>Eutheria</taxon>
        <taxon>Euarchontoglires</taxon>
        <taxon>Primates</taxon>
        <taxon>Haplorrhini</taxon>
        <taxon>Catarrhini</taxon>
        <taxon>Cercopithecidae</taxon>
        <taxon>Colobinae</taxon>
        <taxon>Piliocolobus</taxon>
    </lineage>
</organism>
<dbReference type="InterPro" id="IPR051261">
    <property type="entry name" value="NLR"/>
</dbReference>
<dbReference type="Gene3D" id="3.80.10.10">
    <property type="entry name" value="Ribonuclease Inhibitor"/>
    <property type="match status" value="1"/>
</dbReference>
<keyword evidence="5" id="KW-0547">Nucleotide-binding</keyword>
<feature type="region of interest" description="Disordered" evidence="7">
    <location>
        <begin position="65"/>
        <end position="149"/>
    </location>
</feature>
<name>A0A8C9H873_9PRIM</name>
<dbReference type="AlphaFoldDB" id="A0A8C9H873"/>
<evidence type="ECO:0000256" key="4">
    <source>
        <dbReference type="ARBA" id="ARBA00022737"/>
    </source>
</evidence>
<keyword evidence="2" id="KW-0963">Cytoplasm</keyword>
<evidence type="ECO:0000256" key="1">
    <source>
        <dbReference type="ARBA" id="ARBA00004496"/>
    </source>
</evidence>
<dbReference type="SUPFAM" id="SSF52047">
    <property type="entry name" value="RNI-like"/>
    <property type="match status" value="1"/>
</dbReference>
<protein>
    <submittedName>
        <fullName evidence="9">Nucleotide binding oligomerization domain containing 2</fullName>
    </submittedName>
</protein>
<dbReference type="InterPro" id="IPR001611">
    <property type="entry name" value="Leu-rich_rpt"/>
</dbReference>
<evidence type="ECO:0000313" key="9">
    <source>
        <dbReference type="Ensembl" id="ENSPTEP00000017564.1"/>
    </source>
</evidence>
<dbReference type="Gene3D" id="3.40.50.300">
    <property type="entry name" value="P-loop containing nucleotide triphosphate hydrolases"/>
    <property type="match status" value="1"/>
</dbReference>
<dbReference type="PANTHER" id="PTHR24106">
    <property type="entry name" value="NACHT, LRR AND CARD DOMAINS-CONTAINING"/>
    <property type="match status" value="1"/>
</dbReference>
<keyword evidence="3" id="KW-0433">Leucine-rich repeat</keyword>
<sequence length="992" mass="109003">MCWEVCVCVYASVGKQGVCVGESRACVCVGKRCGVCVCLCWEAGCSEDSPVPSWLKRGPEREAHWPGHTARAVQPRRQPRSCPVPGERGQSWSRRCGAARPWDRSRCCRPGRAGAGSGRGGAERQRNRSRSSSRSRAGAGAGAGSCGPERALESAPRWLAARRLLDLATVKANGLAAFLLQHVQELPVPLALPLEAATCRKYMAKLRTTVSAQARFLSTYDGAETLCLEDIYTENGLEVWADVGMAGPPQKTPATLGLEELFSTPSHLNDDADTVLVVGEAGSGKSTLLQRLHLLWAAGRDFQEFLFVFPFSCRQLQCVAKPLSVRTLLFEHCCWPDVDQEDIFQFLLDHPDRVLLTFDGFDEFKFRFTDRERHCSPTDPTSVQTLLFNLLQGNLLKNARKVVTSRPAAVSAFLRKYIRTEFNLKGFSEQGIELYLRKRHREPGVADRLIRLLQATSALHGLCHLPVFSWMVSKCHQELLLQEGVSPKTTTDMYLLILQHFLLHATSPDSASQGLGPSLLRGRLPTLLHLGRLALWGLGMCCYVFSAQQLQAAQVSLNDISLGFLVRAKGVMPGSTAPLEFLHITFQCFFAAFYLAFSADVSPALLRHLFNCGRPGNSPMARLLPTLCIQGAEGKDGSVAALLQKAEPHNLQITAAFLAGLLSREHWDLLAECQASKKALLRRQACARWCLARSLRKHFHSIPPAAPGEAKSMHAMPGFIWLIRSLYEMQEERLARKAARGLNVGHLKLTFCSVGPAECAALAFVLRHLRQPVALQLDYNSVGDIGVEQLLPCLGVCKALYLRDNNISDRGICKLIECALHCEQLQKLALGNNHITAAGARVLAEGLRGNASLQFLGFWGNRVGDEGAQALAEALGDHQSLRWLSLVGNNIGSVGAQALALMLAKNVMLEELCLEENHLQDEGVCCLAEGLKRNSSLKILKLSNNCITYLGAEALLQALERNDTILEVWLRGNTFSLDEADKLGCRDTRLLL</sequence>
<dbReference type="Pfam" id="PF17779">
    <property type="entry name" value="WHD_NOD2"/>
    <property type="match status" value="1"/>
</dbReference>
<dbReference type="InterPro" id="IPR032675">
    <property type="entry name" value="LRR_dom_sf"/>
</dbReference>
<evidence type="ECO:0000259" key="8">
    <source>
        <dbReference type="PROSITE" id="PS50837"/>
    </source>
</evidence>
<reference evidence="9" key="1">
    <citation type="submission" date="2025-08" db="UniProtKB">
        <authorList>
            <consortium name="Ensembl"/>
        </authorList>
    </citation>
    <scope>IDENTIFICATION</scope>
</reference>
<proteinExistence type="predicted"/>
<dbReference type="InterPro" id="IPR041075">
    <property type="entry name" value="NOD1/2_WH"/>
</dbReference>
<dbReference type="FunFam" id="3.40.50.300:FF:000940">
    <property type="entry name" value="Nucleotide-binding oligomerization domain-containing protein 2"/>
    <property type="match status" value="1"/>
</dbReference>
<dbReference type="Ensembl" id="ENSPTET00000025905.1">
    <property type="protein sequence ID" value="ENSPTEP00000017564.1"/>
    <property type="gene ID" value="ENSPTEG00000019082.1"/>
</dbReference>
<accession>A0A8C9H873</accession>
<dbReference type="InterPro" id="IPR007111">
    <property type="entry name" value="NACHT_NTPase"/>
</dbReference>
<dbReference type="GO" id="GO:0005524">
    <property type="term" value="F:ATP binding"/>
    <property type="evidence" value="ECO:0007669"/>
    <property type="project" value="UniProtKB-KW"/>
</dbReference>
<comment type="subcellular location">
    <subcellularLocation>
        <location evidence="1">Cytoplasm</location>
    </subcellularLocation>
</comment>
<feature type="domain" description="NACHT" evidence="8">
    <location>
        <begin position="273"/>
        <end position="409"/>
    </location>
</feature>
<evidence type="ECO:0000256" key="7">
    <source>
        <dbReference type="SAM" id="MobiDB-lite"/>
    </source>
</evidence>
<keyword evidence="6" id="KW-0067">ATP-binding</keyword>
<dbReference type="SUPFAM" id="SSF52540">
    <property type="entry name" value="P-loop containing nucleoside triphosphate hydrolases"/>
    <property type="match status" value="1"/>
</dbReference>
<evidence type="ECO:0000256" key="2">
    <source>
        <dbReference type="ARBA" id="ARBA00022490"/>
    </source>
</evidence>
<keyword evidence="4" id="KW-0677">Repeat</keyword>
<evidence type="ECO:0000256" key="6">
    <source>
        <dbReference type="ARBA" id="ARBA00022840"/>
    </source>
</evidence>
<keyword evidence="10" id="KW-1185">Reference proteome</keyword>
<dbReference type="InterPro" id="IPR041267">
    <property type="entry name" value="NLRP_HD2"/>
</dbReference>
<dbReference type="InterPro" id="IPR027417">
    <property type="entry name" value="P-loop_NTPase"/>
</dbReference>
<dbReference type="Pfam" id="PF17776">
    <property type="entry name" value="NLRC4_HD2"/>
    <property type="match status" value="1"/>
</dbReference>
<dbReference type="SMART" id="SM00368">
    <property type="entry name" value="LRR_RI"/>
    <property type="match status" value="6"/>
</dbReference>
<dbReference type="PROSITE" id="PS50837">
    <property type="entry name" value="NACHT"/>
    <property type="match status" value="1"/>
</dbReference>
<dbReference type="Pfam" id="PF13516">
    <property type="entry name" value="LRR_6"/>
    <property type="match status" value="4"/>
</dbReference>
<dbReference type="PROSITE" id="PS51450">
    <property type="entry name" value="LRR"/>
    <property type="match status" value="1"/>
</dbReference>
<evidence type="ECO:0000313" key="10">
    <source>
        <dbReference type="Proteomes" id="UP000694416"/>
    </source>
</evidence>
<dbReference type="Pfam" id="PF05729">
    <property type="entry name" value="NACHT"/>
    <property type="match status" value="1"/>
</dbReference>
<dbReference type="GO" id="GO:0005737">
    <property type="term" value="C:cytoplasm"/>
    <property type="evidence" value="ECO:0007669"/>
    <property type="project" value="UniProtKB-SubCell"/>
</dbReference>
<evidence type="ECO:0000256" key="3">
    <source>
        <dbReference type="ARBA" id="ARBA00022614"/>
    </source>
</evidence>
<reference evidence="9" key="2">
    <citation type="submission" date="2025-09" db="UniProtKB">
        <authorList>
            <consortium name="Ensembl"/>
        </authorList>
    </citation>
    <scope>IDENTIFICATION</scope>
</reference>
<evidence type="ECO:0000256" key="5">
    <source>
        <dbReference type="ARBA" id="ARBA00022741"/>
    </source>
</evidence>
<dbReference type="Proteomes" id="UP000694416">
    <property type="component" value="Unplaced"/>
</dbReference>